<evidence type="ECO:0000259" key="5">
    <source>
        <dbReference type="PROSITE" id="PS50110"/>
    </source>
</evidence>
<organism evidence="6 7">
    <name type="scientific">Desulfobulbus propionicus (strain ATCC 33891 / DSM 2032 / VKM B-1956 / 1pr3)</name>
    <dbReference type="NCBI Taxonomy" id="577650"/>
    <lineage>
        <taxon>Bacteria</taxon>
        <taxon>Pseudomonadati</taxon>
        <taxon>Thermodesulfobacteriota</taxon>
        <taxon>Desulfobulbia</taxon>
        <taxon>Desulfobulbales</taxon>
        <taxon>Desulfobulbaceae</taxon>
        <taxon>Desulfobulbus</taxon>
    </lineage>
</organism>
<proteinExistence type="predicted"/>
<dbReference type="CDD" id="cd06170">
    <property type="entry name" value="LuxR_C_like"/>
    <property type="match status" value="1"/>
</dbReference>
<dbReference type="PROSITE" id="PS50110">
    <property type="entry name" value="RESPONSE_REGULATORY"/>
    <property type="match status" value="1"/>
</dbReference>
<evidence type="ECO:0000256" key="3">
    <source>
        <dbReference type="PROSITE-ProRule" id="PRU00169"/>
    </source>
</evidence>
<dbReference type="InterPro" id="IPR011006">
    <property type="entry name" value="CheY-like_superfamily"/>
</dbReference>
<accession>A0A7U3YM91</accession>
<dbReference type="PRINTS" id="PR00038">
    <property type="entry name" value="HTHLUXR"/>
</dbReference>
<dbReference type="PANTHER" id="PTHR43214:SF43">
    <property type="entry name" value="TWO-COMPONENT RESPONSE REGULATOR"/>
    <property type="match status" value="1"/>
</dbReference>
<feature type="modified residue" description="4-aspartylphosphate" evidence="3">
    <location>
        <position position="54"/>
    </location>
</feature>
<dbReference type="AlphaFoldDB" id="A0A7U3YM91"/>
<dbReference type="SMART" id="SM00448">
    <property type="entry name" value="REC"/>
    <property type="match status" value="1"/>
</dbReference>
<evidence type="ECO:0000313" key="6">
    <source>
        <dbReference type="EMBL" id="ADW17798.1"/>
    </source>
</evidence>
<evidence type="ECO:0000259" key="4">
    <source>
        <dbReference type="PROSITE" id="PS50043"/>
    </source>
</evidence>
<dbReference type="InterPro" id="IPR039420">
    <property type="entry name" value="WalR-like"/>
</dbReference>
<dbReference type="SMART" id="SM00421">
    <property type="entry name" value="HTH_LUXR"/>
    <property type="match status" value="1"/>
</dbReference>
<evidence type="ECO:0000256" key="2">
    <source>
        <dbReference type="ARBA" id="ARBA00023125"/>
    </source>
</evidence>
<dbReference type="CDD" id="cd17535">
    <property type="entry name" value="REC_NarL-like"/>
    <property type="match status" value="1"/>
</dbReference>
<dbReference type="Gene3D" id="3.40.50.2300">
    <property type="match status" value="1"/>
</dbReference>
<dbReference type="InterPro" id="IPR016032">
    <property type="entry name" value="Sig_transdc_resp-reg_C-effctor"/>
</dbReference>
<dbReference type="Proteomes" id="UP000006365">
    <property type="component" value="Chromosome"/>
</dbReference>
<feature type="domain" description="Response regulatory" evidence="5">
    <location>
        <begin position="5"/>
        <end position="119"/>
    </location>
</feature>
<dbReference type="SUPFAM" id="SSF46894">
    <property type="entry name" value="C-terminal effector domain of the bipartite response regulators"/>
    <property type="match status" value="1"/>
</dbReference>
<dbReference type="InterPro" id="IPR058245">
    <property type="entry name" value="NreC/VraR/RcsB-like_REC"/>
</dbReference>
<reference evidence="6 7" key="1">
    <citation type="journal article" date="2011" name="Stand. Genomic Sci.">
        <title>Complete genome sequence of Desulfobulbus propionicus type strain (1pr3).</title>
        <authorList>
            <person name="Pagani I."/>
            <person name="Lapidus A."/>
            <person name="Nolan M."/>
            <person name="Lucas S."/>
            <person name="Hammon N."/>
            <person name="Deshpande S."/>
            <person name="Cheng J.F."/>
            <person name="Chertkov O."/>
            <person name="Davenport K."/>
            <person name="Tapia R."/>
            <person name="Han C."/>
            <person name="Goodwin L."/>
            <person name="Pitluck S."/>
            <person name="Liolios K."/>
            <person name="Mavromatis K."/>
            <person name="Ivanova N."/>
            <person name="Mikhailova N."/>
            <person name="Pati A."/>
            <person name="Chen A."/>
            <person name="Palaniappan K."/>
            <person name="Land M."/>
            <person name="Hauser L."/>
            <person name="Chang Y.J."/>
            <person name="Jeffries C.D."/>
            <person name="Detter J.C."/>
            <person name="Brambilla E."/>
            <person name="Kannan K.P."/>
            <person name="Djao O.D."/>
            <person name="Rohde M."/>
            <person name="Pukall R."/>
            <person name="Spring S."/>
            <person name="Goker M."/>
            <person name="Sikorski J."/>
            <person name="Woyke T."/>
            <person name="Bristow J."/>
            <person name="Eisen J.A."/>
            <person name="Markowitz V."/>
            <person name="Hugenholtz P."/>
            <person name="Kyrpides N.C."/>
            <person name="Klenk H.P."/>
        </authorList>
    </citation>
    <scope>NUCLEOTIDE SEQUENCE [LARGE SCALE GENOMIC DNA]</scope>
    <source>
        <strain evidence="7">ATCC 33891 / DSM 2032 / 1pr3</strain>
    </source>
</reference>
<protein>
    <submittedName>
        <fullName evidence="6">Two component transcriptional regulator, LuxR family</fullName>
    </submittedName>
</protein>
<feature type="domain" description="HTH luxR-type" evidence="4">
    <location>
        <begin position="145"/>
        <end position="210"/>
    </location>
</feature>
<dbReference type="PROSITE" id="PS50043">
    <property type="entry name" value="HTH_LUXR_2"/>
    <property type="match status" value="1"/>
</dbReference>
<keyword evidence="2" id="KW-0238">DNA-binding</keyword>
<name>A0A7U3YM91_DESPD</name>
<keyword evidence="7" id="KW-1185">Reference proteome</keyword>
<dbReference type="RefSeq" id="WP_015724339.1">
    <property type="nucleotide sequence ID" value="NC_014972.1"/>
</dbReference>
<sequence length="212" mass="23047">MKKPRILLADDHRMVAEGLRGLLEPDYQLVGIVEDGRALLEAADRLMPDVVVADVSMPLLNGIEAVRQLKKKNKEIAVVFLTMHLDVAYAASAFEAGASGYVLKHSAPSELLVAIGSALKGRTYITPLLAGELLNYQRNRPSGDQEGGVARLTARQREVLQLIAEGLSVKEAAAVLGISSRTVEFHKYSMMEILGLKSSAELMRFAVEHGIK</sequence>
<dbReference type="PANTHER" id="PTHR43214">
    <property type="entry name" value="TWO-COMPONENT RESPONSE REGULATOR"/>
    <property type="match status" value="1"/>
</dbReference>
<evidence type="ECO:0000256" key="1">
    <source>
        <dbReference type="ARBA" id="ARBA00022553"/>
    </source>
</evidence>
<dbReference type="SUPFAM" id="SSF52172">
    <property type="entry name" value="CheY-like"/>
    <property type="match status" value="1"/>
</dbReference>
<keyword evidence="1 3" id="KW-0597">Phosphoprotein</keyword>
<dbReference type="Pfam" id="PF00196">
    <property type="entry name" value="GerE"/>
    <property type="match status" value="1"/>
</dbReference>
<dbReference type="InterPro" id="IPR001789">
    <property type="entry name" value="Sig_transdc_resp-reg_receiver"/>
</dbReference>
<dbReference type="Pfam" id="PF00072">
    <property type="entry name" value="Response_reg"/>
    <property type="match status" value="1"/>
</dbReference>
<dbReference type="InterPro" id="IPR000792">
    <property type="entry name" value="Tscrpt_reg_LuxR_C"/>
</dbReference>
<dbReference type="GO" id="GO:0000160">
    <property type="term" value="P:phosphorelay signal transduction system"/>
    <property type="evidence" value="ECO:0007669"/>
    <property type="project" value="InterPro"/>
</dbReference>
<gene>
    <name evidence="6" type="ordered locus">Despr_1646</name>
</gene>
<dbReference type="GO" id="GO:0006355">
    <property type="term" value="P:regulation of DNA-templated transcription"/>
    <property type="evidence" value="ECO:0007669"/>
    <property type="project" value="InterPro"/>
</dbReference>
<dbReference type="EMBL" id="CP002364">
    <property type="protein sequence ID" value="ADW17798.1"/>
    <property type="molecule type" value="Genomic_DNA"/>
</dbReference>
<evidence type="ECO:0000313" key="7">
    <source>
        <dbReference type="Proteomes" id="UP000006365"/>
    </source>
</evidence>
<dbReference type="KEGG" id="dpr:Despr_1646"/>
<dbReference type="GO" id="GO:0003677">
    <property type="term" value="F:DNA binding"/>
    <property type="evidence" value="ECO:0007669"/>
    <property type="project" value="UniProtKB-KW"/>
</dbReference>